<feature type="transmembrane region" description="Helical" evidence="1">
    <location>
        <begin position="109"/>
        <end position="132"/>
    </location>
</feature>
<dbReference type="Proteomes" id="UP000799438">
    <property type="component" value="Unassembled WGS sequence"/>
</dbReference>
<dbReference type="GeneID" id="54297106"/>
<dbReference type="RefSeq" id="XP_033403300.1">
    <property type="nucleotide sequence ID" value="XM_033539610.1"/>
</dbReference>
<feature type="transmembrane region" description="Helical" evidence="1">
    <location>
        <begin position="78"/>
        <end position="102"/>
    </location>
</feature>
<dbReference type="PANTHER" id="PTHR37488">
    <property type="entry name" value="DUF1275 DOMAIN-CONTAINING PROTEIN"/>
    <property type="match status" value="1"/>
</dbReference>
<dbReference type="AlphaFoldDB" id="A0A6A6BU07"/>
<organism evidence="2 3">
    <name type="scientific">Aplosporella prunicola CBS 121167</name>
    <dbReference type="NCBI Taxonomy" id="1176127"/>
    <lineage>
        <taxon>Eukaryota</taxon>
        <taxon>Fungi</taxon>
        <taxon>Dikarya</taxon>
        <taxon>Ascomycota</taxon>
        <taxon>Pezizomycotina</taxon>
        <taxon>Dothideomycetes</taxon>
        <taxon>Dothideomycetes incertae sedis</taxon>
        <taxon>Botryosphaeriales</taxon>
        <taxon>Aplosporellaceae</taxon>
        <taxon>Aplosporella</taxon>
    </lineage>
</organism>
<evidence type="ECO:0008006" key="4">
    <source>
        <dbReference type="Google" id="ProtNLM"/>
    </source>
</evidence>
<dbReference type="InterPro" id="IPR010699">
    <property type="entry name" value="DUF1275"/>
</dbReference>
<accession>A0A6A6BU07</accession>
<keyword evidence="1" id="KW-0812">Transmembrane</keyword>
<name>A0A6A6BU07_9PEZI</name>
<feature type="transmembrane region" description="Helical" evidence="1">
    <location>
        <begin position="224"/>
        <end position="243"/>
    </location>
</feature>
<keyword evidence="1" id="KW-0472">Membrane</keyword>
<sequence length="254" mass="27002">MLGRVSQRKSFFNFRRDINPKSHLLETTVLLLALSFGIQDSATYPIFQCFASNQTGNTVLFAIHIFHLTSDDRLSHTIVPIAISLGAFLAGAIFFGQVACLLRSVRRKWWLLVSSSLQTAIVASAAGIQLGYAAARKSDTPIGRAALALQAVAAGGQVSMVRGLMMSDLTTTMATAALVDVLIDPQLFAAPAKNIGRNRRVGFLIALVAGSFIGAAVYKNNGPGLTLMVGFIIKALATGMLLFNSTVPDDEEGG</sequence>
<keyword evidence="1" id="KW-1133">Transmembrane helix</keyword>
<dbReference type="PANTHER" id="PTHR37488:SF2">
    <property type="entry name" value="DUF1275 DOMAIN-CONTAINING PROTEIN"/>
    <property type="match status" value="1"/>
</dbReference>
<proteinExistence type="predicted"/>
<feature type="transmembrane region" description="Helical" evidence="1">
    <location>
        <begin position="21"/>
        <end position="38"/>
    </location>
</feature>
<evidence type="ECO:0000313" key="3">
    <source>
        <dbReference type="Proteomes" id="UP000799438"/>
    </source>
</evidence>
<feature type="transmembrane region" description="Helical" evidence="1">
    <location>
        <begin position="201"/>
        <end position="218"/>
    </location>
</feature>
<reference evidence="2" key="1">
    <citation type="journal article" date="2020" name="Stud. Mycol.">
        <title>101 Dothideomycetes genomes: a test case for predicting lifestyles and emergence of pathogens.</title>
        <authorList>
            <person name="Haridas S."/>
            <person name="Albert R."/>
            <person name="Binder M."/>
            <person name="Bloem J."/>
            <person name="Labutti K."/>
            <person name="Salamov A."/>
            <person name="Andreopoulos B."/>
            <person name="Baker S."/>
            <person name="Barry K."/>
            <person name="Bills G."/>
            <person name="Bluhm B."/>
            <person name="Cannon C."/>
            <person name="Castanera R."/>
            <person name="Culley D."/>
            <person name="Daum C."/>
            <person name="Ezra D."/>
            <person name="Gonzalez J."/>
            <person name="Henrissat B."/>
            <person name="Kuo A."/>
            <person name="Liang C."/>
            <person name="Lipzen A."/>
            <person name="Lutzoni F."/>
            <person name="Magnuson J."/>
            <person name="Mondo S."/>
            <person name="Nolan M."/>
            <person name="Ohm R."/>
            <person name="Pangilinan J."/>
            <person name="Park H.-J."/>
            <person name="Ramirez L."/>
            <person name="Alfaro M."/>
            <person name="Sun H."/>
            <person name="Tritt A."/>
            <person name="Yoshinaga Y."/>
            <person name="Zwiers L.-H."/>
            <person name="Turgeon B."/>
            <person name="Goodwin S."/>
            <person name="Spatafora J."/>
            <person name="Crous P."/>
            <person name="Grigoriev I."/>
        </authorList>
    </citation>
    <scope>NUCLEOTIDE SEQUENCE</scope>
    <source>
        <strain evidence="2">CBS 121167</strain>
    </source>
</reference>
<dbReference type="OrthoDB" id="5223589at2759"/>
<evidence type="ECO:0000313" key="2">
    <source>
        <dbReference type="EMBL" id="KAF2147592.1"/>
    </source>
</evidence>
<evidence type="ECO:0000256" key="1">
    <source>
        <dbReference type="SAM" id="Phobius"/>
    </source>
</evidence>
<gene>
    <name evidence="2" type="ORF">K452DRAFT_282589</name>
</gene>
<keyword evidence="3" id="KW-1185">Reference proteome</keyword>
<dbReference type="Pfam" id="PF06912">
    <property type="entry name" value="DUF1275"/>
    <property type="match status" value="1"/>
</dbReference>
<dbReference type="EMBL" id="ML995474">
    <property type="protein sequence ID" value="KAF2147592.1"/>
    <property type="molecule type" value="Genomic_DNA"/>
</dbReference>
<protein>
    <recommendedName>
        <fullName evidence="4">DUF1275 domain protein</fullName>
    </recommendedName>
</protein>